<proteinExistence type="predicted"/>
<keyword evidence="3" id="KW-1185">Reference proteome</keyword>
<dbReference type="Proteomes" id="UP000031561">
    <property type="component" value="Unassembled WGS sequence"/>
</dbReference>
<organism evidence="2 3">
    <name type="scientific">Lyngbya confervoides BDU141951</name>
    <dbReference type="NCBI Taxonomy" id="1574623"/>
    <lineage>
        <taxon>Bacteria</taxon>
        <taxon>Bacillati</taxon>
        <taxon>Cyanobacteriota</taxon>
        <taxon>Cyanophyceae</taxon>
        <taxon>Oscillatoriophycideae</taxon>
        <taxon>Oscillatoriales</taxon>
        <taxon>Microcoleaceae</taxon>
        <taxon>Lyngbya</taxon>
    </lineage>
</organism>
<geneLocation type="plasmid" evidence="2">
    <name>unnamed20</name>
</geneLocation>
<sequence length="155" mass="17173">MPRTKTRKSAQKAERLTGKELLAQVKKLSGSNKTEKAKACGYVTKSKNGKERVRLSQFMNALLEAQGIDLDGQASAGKRGRSLSYSTSVQSTGNVVIGAGYMRELGWKSGDTLEIKTGRKYIKLLLKEDSSDQVEAEFESFDHEDDDEFDSDEIE</sequence>
<evidence type="ECO:0000313" key="2">
    <source>
        <dbReference type="EMBL" id="MCM1984439.1"/>
    </source>
</evidence>
<feature type="region of interest" description="Disordered" evidence="1">
    <location>
        <begin position="129"/>
        <end position="155"/>
    </location>
</feature>
<dbReference type="AlphaFoldDB" id="A0ABD4T7L9"/>
<keyword evidence="2" id="KW-0614">Plasmid</keyword>
<accession>A0ABD4T7L9</accession>
<dbReference type="InterPro" id="IPR027360">
    <property type="entry name" value="AbrB-like"/>
</dbReference>
<name>A0ABD4T7L9_9CYAN</name>
<evidence type="ECO:0000313" key="3">
    <source>
        <dbReference type="Proteomes" id="UP000031561"/>
    </source>
</evidence>
<comment type="caution">
    <text evidence="2">The sequence shown here is derived from an EMBL/GenBank/DDBJ whole genome shotgun (WGS) entry which is preliminary data.</text>
</comment>
<evidence type="ECO:0000256" key="1">
    <source>
        <dbReference type="SAM" id="MobiDB-lite"/>
    </source>
</evidence>
<reference evidence="2 3" key="1">
    <citation type="journal article" date="2015" name="Genome Announc.">
        <title>Draft Genome Sequence of Filamentous Marine Cyanobacterium Lyngbya confervoides Strain BDU141951.</title>
        <authorList>
            <person name="Chandrababunaidu M.M."/>
            <person name="Sen D."/>
            <person name="Tripathy S."/>
        </authorList>
    </citation>
    <scope>NUCLEOTIDE SEQUENCE [LARGE SCALE GENOMIC DNA]</scope>
    <source>
        <strain evidence="2 3">BDU141951</strain>
    </source>
</reference>
<dbReference type="Pfam" id="PF14250">
    <property type="entry name" value="AbrB-like"/>
    <property type="match status" value="1"/>
</dbReference>
<dbReference type="RefSeq" id="WP_166283186.1">
    <property type="nucleotide sequence ID" value="NZ_JTHE03000096.1"/>
</dbReference>
<gene>
    <name evidence="2" type="ORF">QQ91_0016575</name>
</gene>
<feature type="compositionally biased region" description="Acidic residues" evidence="1">
    <location>
        <begin position="131"/>
        <end position="155"/>
    </location>
</feature>
<dbReference type="PANTHER" id="PTHR42182:SF1">
    <property type="entry name" value="SLL0359 PROTEIN"/>
    <property type="match status" value="1"/>
</dbReference>
<dbReference type="PANTHER" id="PTHR42182">
    <property type="entry name" value="SLL0359 PROTEIN"/>
    <property type="match status" value="1"/>
</dbReference>
<protein>
    <submittedName>
        <fullName evidence="2">AbrB family transcriptional regulator</fullName>
    </submittedName>
</protein>
<dbReference type="EMBL" id="JTHE03000096">
    <property type="protein sequence ID" value="MCM1984439.1"/>
    <property type="molecule type" value="Genomic_DNA"/>
</dbReference>